<accession>A0A1Q5PY14</accession>
<reference evidence="10" key="1">
    <citation type="submission" date="2016-12" db="EMBL/GenBank/DDBJ databases">
        <authorList>
            <person name="Meng X."/>
        </authorList>
    </citation>
    <scope>NUCLEOTIDE SEQUENCE [LARGE SCALE GENOMIC DNA]</scope>
    <source>
        <strain evidence="10">DSM 20732</strain>
    </source>
</reference>
<comment type="subcellular location">
    <subcellularLocation>
        <location evidence="1">Membrane</location>
        <topology evidence="1">Single-pass membrane protein</topology>
    </subcellularLocation>
</comment>
<dbReference type="PANTHER" id="PTHR43327:SF10">
    <property type="entry name" value="STOMATIN-LIKE PROTEIN 2, MITOCHONDRIAL"/>
    <property type="match status" value="1"/>
</dbReference>
<evidence type="ECO:0000256" key="7">
    <source>
        <dbReference type="SAM" id="Phobius"/>
    </source>
</evidence>
<dbReference type="InterPro" id="IPR050710">
    <property type="entry name" value="Band7/mec-2_domain"/>
</dbReference>
<evidence type="ECO:0000256" key="3">
    <source>
        <dbReference type="ARBA" id="ARBA00022692"/>
    </source>
</evidence>
<evidence type="ECO:0000256" key="5">
    <source>
        <dbReference type="ARBA" id="ARBA00023136"/>
    </source>
</evidence>
<dbReference type="AlphaFoldDB" id="A0A1Q5PY14"/>
<evidence type="ECO:0000313" key="9">
    <source>
        <dbReference type="EMBL" id="OKL52280.1"/>
    </source>
</evidence>
<dbReference type="InterPro" id="IPR036013">
    <property type="entry name" value="Band_7/SPFH_dom_sf"/>
</dbReference>
<sequence length="377" mass="40705">MPADNPLAILALVILGALVIFIVVSLIRAVQIVPQGVAIIVERLGKFQGEMYAGLHLLIPFLDRVRTAVDLREQVVSFPPQPVITSDNLVVSIDSVIYYQVTDPKAATYEIANYISAIEQLTVTTLRNVIGSMDLEETLTSRDQINGQLRGVLDEATSRWGIRVNRVELKAIDPPASVQATMEKQMRAERDRRATILEAEGVKQAAILTAEGEKQSAILKAEGQAQSAILRAEGESRAILEVFDAIHRGNADPKLLAYQYLQTLPQIANGTSSKIWVVPTEFTAALSSITAAFGPVSPSGDEPTGVQFKERGTSAMEEVSLQDPREALAEARQEVQAATREADRADTGPSSGRVPQDVRPAGNAIQLDPPTEGGLPL</sequence>
<dbReference type="Gene3D" id="3.30.479.30">
    <property type="entry name" value="Band 7 domain"/>
    <property type="match status" value="1"/>
</dbReference>
<feature type="domain" description="Band 7" evidence="8">
    <location>
        <begin position="28"/>
        <end position="186"/>
    </location>
</feature>
<dbReference type="OrthoDB" id="9809197at2"/>
<dbReference type="Pfam" id="PF01145">
    <property type="entry name" value="Band_7"/>
    <property type="match status" value="1"/>
</dbReference>
<keyword evidence="3 7" id="KW-0812">Transmembrane</keyword>
<dbReference type="PRINTS" id="PR00721">
    <property type="entry name" value="STOMATIN"/>
</dbReference>
<keyword evidence="10" id="KW-1185">Reference proteome</keyword>
<proteinExistence type="inferred from homology"/>
<dbReference type="GO" id="GO:0098552">
    <property type="term" value="C:side of membrane"/>
    <property type="evidence" value="ECO:0007669"/>
    <property type="project" value="UniProtKB-ARBA"/>
</dbReference>
<dbReference type="Proteomes" id="UP000185612">
    <property type="component" value="Unassembled WGS sequence"/>
</dbReference>
<dbReference type="FunFam" id="3.30.479.30:FF:000004">
    <property type="entry name" value="Putative membrane protease family, stomatin"/>
    <property type="match status" value="1"/>
</dbReference>
<dbReference type="InterPro" id="IPR001107">
    <property type="entry name" value="Band_7"/>
</dbReference>
<dbReference type="PANTHER" id="PTHR43327">
    <property type="entry name" value="STOMATIN-LIKE PROTEIN 2, MITOCHONDRIAL"/>
    <property type="match status" value="1"/>
</dbReference>
<dbReference type="InterPro" id="IPR001972">
    <property type="entry name" value="Stomatin_HflK_fam"/>
</dbReference>
<evidence type="ECO:0000259" key="8">
    <source>
        <dbReference type="SMART" id="SM00244"/>
    </source>
</evidence>
<dbReference type="EMBL" id="MQVS01000002">
    <property type="protein sequence ID" value="OKL52280.1"/>
    <property type="molecule type" value="Genomic_DNA"/>
</dbReference>
<dbReference type="SMART" id="SM00244">
    <property type="entry name" value="PHB"/>
    <property type="match status" value="1"/>
</dbReference>
<dbReference type="InterPro" id="IPR018080">
    <property type="entry name" value="Band_7/stomatin-like_CS"/>
</dbReference>
<organism evidence="9 10">
    <name type="scientific">Buchananella hordeovulneris</name>
    <dbReference type="NCBI Taxonomy" id="52770"/>
    <lineage>
        <taxon>Bacteria</taxon>
        <taxon>Bacillati</taxon>
        <taxon>Actinomycetota</taxon>
        <taxon>Actinomycetes</taxon>
        <taxon>Actinomycetales</taxon>
        <taxon>Actinomycetaceae</taxon>
        <taxon>Buchananella</taxon>
    </lineage>
</organism>
<feature type="region of interest" description="Disordered" evidence="6">
    <location>
        <begin position="328"/>
        <end position="377"/>
    </location>
</feature>
<evidence type="ECO:0000313" key="10">
    <source>
        <dbReference type="Proteomes" id="UP000185612"/>
    </source>
</evidence>
<comment type="caution">
    <text evidence="9">The sequence shown here is derived from an EMBL/GenBank/DDBJ whole genome shotgun (WGS) entry which is preliminary data.</text>
</comment>
<evidence type="ECO:0000256" key="6">
    <source>
        <dbReference type="SAM" id="MobiDB-lite"/>
    </source>
</evidence>
<dbReference type="PROSITE" id="PS01270">
    <property type="entry name" value="BAND_7"/>
    <property type="match status" value="1"/>
</dbReference>
<dbReference type="CDD" id="cd08829">
    <property type="entry name" value="SPFH_paraslipin"/>
    <property type="match status" value="1"/>
</dbReference>
<keyword evidence="4 7" id="KW-1133">Transmembrane helix</keyword>
<feature type="transmembrane region" description="Helical" evidence="7">
    <location>
        <begin position="7"/>
        <end position="27"/>
    </location>
</feature>
<dbReference type="RefSeq" id="WP_073822817.1">
    <property type="nucleotide sequence ID" value="NZ_JAUNKL010000051.1"/>
</dbReference>
<name>A0A1Q5PY14_9ACTO</name>
<dbReference type="STRING" id="52770.BSZ40_01995"/>
<comment type="similarity">
    <text evidence="2">Belongs to the band 7/mec-2 family.</text>
</comment>
<evidence type="ECO:0000256" key="4">
    <source>
        <dbReference type="ARBA" id="ARBA00022989"/>
    </source>
</evidence>
<dbReference type="GO" id="GO:0005886">
    <property type="term" value="C:plasma membrane"/>
    <property type="evidence" value="ECO:0007669"/>
    <property type="project" value="UniProtKB-ARBA"/>
</dbReference>
<keyword evidence="5 7" id="KW-0472">Membrane</keyword>
<gene>
    <name evidence="9" type="ORF">BSZ40_01995</name>
</gene>
<evidence type="ECO:0000256" key="1">
    <source>
        <dbReference type="ARBA" id="ARBA00004167"/>
    </source>
</evidence>
<dbReference type="SUPFAM" id="SSF117892">
    <property type="entry name" value="Band 7/SPFH domain"/>
    <property type="match status" value="1"/>
</dbReference>
<evidence type="ECO:0000256" key="2">
    <source>
        <dbReference type="ARBA" id="ARBA00008164"/>
    </source>
</evidence>
<protein>
    <recommendedName>
        <fullName evidence="8">Band 7 domain-containing protein</fullName>
    </recommendedName>
</protein>